<evidence type="ECO:0000313" key="1">
    <source>
        <dbReference type="EMBL" id="GAA0173714.1"/>
    </source>
</evidence>
<dbReference type="EMBL" id="BAABME010008737">
    <property type="protein sequence ID" value="GAA0173714.1"/>
    <property type="molecule type" value="Genomic_DNA"/>
</dbReference>
<comment type="caution">
    <text evidence="1">The sequence shown here is derived from an EMBL/GenBank/DDBJ whole genome shotgun (WGS) entry which is preliminary data.</text>
</comment>
<dbReference type="AlphaFoldDB" id="A0AAV3RBF4"/>
<dbReference type="PANTHER" id="PTHR33108">
    <property type="entry name" value="OS01G0745000 PROTEIN"/>
    <property type="match status" value="1"/>
</dbReference>
<proteinExistence type="predicted"/>
<protein>
    <recommendedName>
        <fullName evidence="3">DUF1677 family protein</fullName>
    </recommendedName>
</protein>
<dbReference type="Pfam" id="PF07911">
    <property type="entry name" value="DUF1677"/>
    <property type="match status" value="1"/>
</dbReference>
<organism evidence="1 2">
    <name type="scientific">Lithospermum erythrorhizon</name>
    <name type="common">Purple gromwell</name>
    <name type="synonym">Lithospermum officinale var. erythrorhizon</name>
    <dbReference type="NCBI Taxonomy" id="34254"/>
    <lineage>
        <taxon>Eukaryota</taxon>
        <taxon>Viridiplantae</taxon>
        <taxon>Streptophyta</taxon>
        <taxon>Embryophyta</taxon>
        <taxon>Tracheophyta</taxon>
        <taxon>Spermatophyta</taxon>
        <taxon>Magnoliopsida</taxon>
        <taxon>eudicotyledons</taxon>
        <taxon>Gunneridae</taxon>
        <taxon>Pentapetalae</taxon>
        <taxon>asterids</taxon>
        <taxon>lamiids</taxon>
        <taxon>Boraginales</taxon>
        <taxon>Boraginaceae</taxon>
        <taxon>Boraginoideae</taxon>
        <taxon>Lithospermeae</taxon>
        <taxon>Lithospermum</taxon>
    </lineage>
</organism>
<gene>
    <name evidence="1" type="ORF">LIER_27275</name>
</gene>
<dbReference type="PANTHER" id="PTHR33108:SF2">
    <property type="entry name" value="OS03G0665700 PROTEIN"/>
    <property type="match status" value="1"/>
</dbReference>
<dbReference type="InterPro" id="IPR012876">
    <property type="entry name" value="DUF1677_pln"/>
</dbReference>
<dbReference type="Proteomes" id="UP001454036">
    <property type="component" value="Unassembled WGS sequence"/>
</dbReference>
<evidence type="ECO:0008006" key="3">
    <source>
        <dbReference type="Google" id="ProtNLM"/>
    </source>
</evidence>
<keyword evidence="2" id="KW-1185">Reference proteome</keyword>
<sequence>MEIIEMVECECCGLKEECTQEYIRRVEGEFDGKWLCGLCSEAVRDEFKKGKKQFVVVGEAITAHMTFCGKYNKSNNPATRVADGMKQLLRRRRREFSH</sequence>
<evidence type="ECO:0000313" key="2">
    <source>
        <dbReference type="Proteomes" id="UP001454036"/>
    </source>
</evidence>
<reference evidence="1 2" key="1">
    <citation type="submission" date="2024-01" db="EMBL/GenBank/DDBJ databases">
        <title>The complete chloroplast genome sequence of Lithospermum erythrorhizon: insights into the phylogenetic relationship among Boraginaceae species and the maternal lineages of purple gromwells.</title>
        <authorList>
            <person name="Okada T."/>
            <person name="Watanabe K."/>
        </authorList>
    </citation>
    <scope>NUCLEOTIDE SEQUENCE [LARGE SCALE GENOMIC DNA]</scope>
</reference>
<accession>A0AAV3RBF4</accession>
<name>A0AAV3RBF4_LITER</name>